<dbReference type="CDD" id="cd03801">
    <property type="entry name" value="GT4_PimA-like"/>
    <property type="match status" value="1"/>
</dbReference>
<gene>
    <name evidence="3" type="ORF">DM484_18490</name>
</gene>
<dbReference type="PANTHER" id="PTHR46401">
    <property type="entry name" value="GLYCOSYLTRANSFERASE WBBK-RELATED"/>
    <property type="match status" value="1"/>
</dbReference>
<dbReference type="SUPFAM" id="SSF53756">
    <property type="entry name" value="UDP-Glycosyltransferase/glycogen phosphorylase"/>
    <property type="match status" value="1"/>
</dbReference>
<feature type="domain" description="Glycosyltransferase subfamily 4-like N-terminal" evidence="2">
    <location>
        <begin position="12"/>
        <end position="162"/>
    </location>
</feature>
<dbReference type="Pfam" id="PF13439">
    <property type="entry name" value="Glyco_transf_4"/>
    <property type="match status" value="1"/>
</dbReference>
<proteinExistence type="predicted"/>
<evidence type="ECO:0000256" key="1">
    <source>
        <dbReference type="ARBA" id="ARBA00022679"/>
    </source>
</evidence>
<dbReference type="AlphaFoldDB" id="A0A2W4QZP9"/>
<protein>
    <recommendedName>
        <fullName evidence="2">Glycosyltransferase subfamily 4-like N-terminal domain-containing protein</fullName>
    </recommendedName>
</protein>
<dbReference type="GO" id="GO:0016757">
    <property type="term" value="F:glycosyltransferase activity"/>
    <property type="evidence" value="ECO:0007669"/>
    <property type="project" value="TreeGrafter"/>
</dbReference>
<dbReference type="Gene3D" id="3.40.50.2000">
    <property type="entry name" value="Glycogen Phosphorylase B"/>
    <property type="match status" value="2"/>
</dbReference>
<evidence type="ECO:0000259" key="2">
    <source>
        <dbReference type="Pfam" id="PF13439"/>
    </source>
</evidence>
<dbReference type="PANTHER" id="PTHR46401:SF2">
    <property type="entry name" value="GLYCOSYLTRANSFERASE WBBK-RELATED"/>
    <property type="match status" value="1"/>
</dbReference>
<dbReference type="Pfam" id="PF13692">
    <property type="entry name" value="Glyco_trans_1_4"/>
    <property type="match status" value="1"/>
</dbReference>
<sequence length="366" mass="40698">MKVEIVSFTGHGGLADYALSLAQALSNCADTRLVTAKSLSVRFDSSSFQVERVFRRTRHYPIDIIPFIVGVLRRKPDWVLVQGYLTIPAFDALTVRLLRKFGVKSAVTVHDVLPHYPRKWSFAEFGFYFRSFDKVIVHSTLASEQLRQMGVIQDILIIPHGVYDIFNLTGISKSKARLKIGGIEADDFVVLFFGHLEPRKGLMEFLAMAKLACKQPHLKFLVAGSNNLARHGRAFVEQLEEARSLPNLLIHDKRIEFECVENYFSACDIVALPYLEGSTSGVLKLALAFGKPVVATKVGDLPEQTPVGGGVLIENGSSLPIDLIDAINRIKSNYCSYADSMVNARKKADWGDISKKVFQFLSCGIT</sequence>
<comment type="caution">
    <text evidence="3">The sequence shown here is derived from an EMBL/GenBank/DDBJ whole genome shotgun (WGS) entry which is preliminary data.</text>
</comment>
<evidence type="ECO:0000313" key="4">
    <source>
        <dbReference type="Proteomes" id="UP000249396"/>
    </source>
</evidence>
<organism evidence="3 4">
    <name type="scientific">Candidatus Methylumidiphilus alinenensis</name>
    <dbReference type="NCBI Taxonomy" id="2202197"/>
    <lineage>
        <taxon>Bacteria</taxon>
        <taxon>Pseudomonadati</taxon>
        <taxon>Pseudomonadota</taxon>
        <taxon>Gammaproteobacteria</taxon>
        <taxon>Methylococcales</taxon>
        <taxon>Candidatus Methylumidiphilus</taxon>
    </lineage>
</organism>
<keyword evidence="1" id="KW-0808">Transferase</keyword>
<accession>A0A2W4QZP9</accession>
<name>A0A2W4QZP9_9GAMM</name>
<dbReference type="EMBL" id="QJPH01000383">
    <property type="protein sequence ID" value="PZN75499.1"/>
    <property type="molecule type" value="Genomic_DNA"/>
</dbReference>
<reference evidence="3 4" key="1">
    <citation type="journal article" date="2018" name="Aquat. Microb. Ecol.">
        <title>Gammaproteobacterial methanotrophs dominate.</title>
        <authorList>
            <person name="Rissanen A.J."/>
            <person name="Saarenheimo J."/>
            <person name="Tiirola M."/>
            <person name="Peura S."/>
            <person name="Aalto S.L."/>
            <person name="Karvinen A."/>
            <person name="Nykanen H."/>
        </authorList>
    </citation>
    <scope>NUCLEOTIDE SEQUENCE [LARGE SCALE GENOMIC DNA]</scope>
    <source>
        <strain evidence="3">AMbin10</strain>
    </source>
</reference>
<dbReference type="InterPro" id="IPR028098">
    <property type="entry name" value="Glyco_trans_4-like_N"/>
</dbReference>
<dbReference type="Proteomes" id="UP000249396">
    <property type="component" value="Unassembled WGS sequence"/>
</dbReference>
<evidence type="ECO:0000313" key="3">
    <source>
        <dbReference type="EMBL" id="PZN75499.1"/>
    </source>
</evidence>